<dbReference type="EMBL" id="BROD01000001">
    <property type="protein sequence ID" value="GKX67847.1"/>
    <property type="molecule type" value="Genomic_DNA"/>
</dbReference>
<sequence>MINKNSVSAGKYKDRKEPLNKFSYMNPQLDLTTRINDLISRLTLSEKISILPTNQAPIERLNIREYHVGGEAAHGISMPKEPATIFPQPIGLSCTWDTNLMKQIGSVIGDEARIYYDKHNRVFGLTRWAPTIDMERDPRWGRTEEAYGEDPCLTGKLSVELIKGMHGDDPFYLKFVPAPKHFYANNVEVGRTWLSSYLTPRVKNEYYLKAFKPAFTEGKAYSMMTAYNCINGIPCIVNPEVQTIVKDTWGCNGFIVCDGGDMSQTVTHHKYYSSHAETIANALKAGIDCFTDEAELVIKAAQEAIDKKLITEADIDKALTNIFKIRFRLGEFDPDELNPYSNIPEEELCSEEHNKLALEAAEEAVVLLKNENNLLPLQRDKINKIAVLGPLADALPKGWYSGNVPYKITALDGIKTKLPDKEILYHSGNDTIALYCEEAKKYLSLSGDSFENIACSHNNIEFADKFEVCDWGYNSYTFKNKTNNKYLNTDDLTIDCSSENIWGWYAKQQFKIKDFYSDKFKIKTWNGDNIQYENTSGFLHVTKGYEQNFINYKNEASFKKEVIENGIEEAVKLAKESDVAIVVVGNHPLINAKEEIDRPDIELPTYQEKLIKAVHAANPNTIVVVISGYPFAINWVNDNIPAIIYTAHGCQELGNALANSIFADYNPAGRLSMTWYKNLDTMPDINDYDIINGKRTYMYFEEDPLYPFGHGLSYSTFKYSNLNIESNSISAGDKVLVTFDLTNTSDIAGDEVPQMYVHLPSNRIKRANKQLVDFTRIHLSSGETANVTFTLKSEDLMYWNEEINDFSLEKGFAEIIIGSSSANIKLQQSITVQ</sequence>
<organism evidence="1 2">
    <name type="scientific">Inconstantimicrobium mannanitabidum</name>
    <dbReference type="NCBI Taxonomy" id="1604901"/>
    <lineage>
        <taxon>Bacteria</taxon>
        <taxon>Bacillati</taxon>
        <taxon>Bacillota</taxon>
        <taxon>Clostridia</taxon>
        <taxon>Eubacteriales</taxon>
        <taxon>Clostridiaceae</taxon>
        <taxon>Inconstantimicrobium</taxon>
    </lineage>
</organism>
<reference evidence="1" key="1">
    <citation type="journal article" date="2025" name="Int. J. Syst. Evol. Microbiol.">
        <title>Inconstantimicrobium mannanitabidum sp. nov., a novel member of the family Clostridiaceae isolated from anoxic soil under the treatment of reductive soil disinfestation.</title>
        <authorList>
            <person name="Ueki A."/>
            <person name="Tonouchi A."/>
            <person name="Honma S."/>
            <person name="Kaku N."/>
            <person name="Ueki K."/>
        </authorList>
    </citation>
    <scope>NUCLEOTIDE SEQUENCE</scope>
    <source>
        <strain evidence="1">TW13</strain>
    </source>
</reference>
<proteinExistence type="predicted"/>
<protein>
    <submittedName>
        <fullName evidence="1">Glucan 1,4-alpha-glucosidase</fullName>
    </submittedName>
</protein>
<accession>A0ACB5RFI5</accession>
<name>A0ACB5RFI5_9CLOT</name>
<comment type="caution">
    <text evidence="1">The sequence shown here is derived from an EMBL/GenBank/DDBJ whole genome shotgun (WGS) entry which is preliminary data.</text>
</comment>
<evidence type="ECO:0000313" key="1">
    <source>
        <dbReference type="EMBL" id="GKX67847.1"/>
    </source>
</evidence>
<evidence type="ECO:0000313" key="2">
    <source>
        <dbReference type="Proteomes" id="UP001058074"/>
    </source>
</evidence>
<gene>
    <name evidence="1" type="ORF">rsdtw13_31050</name>
</gene>
<keyword evidence="2" id="KW-1185">Reference proteome</keyword>
<dbReference type="Proteomes" id="UP001058074">
    <property type="component" value="Unassembled WGS sequence"/>
</dbReference>